<gene>
    <name evidence="3" type="ORF">ABUH87_12350</name>
</gene>
<dbReference type="InterPro" id="IPR013230">
    <property type="entry name" value="Peptidase_M15A_C"/>
</dbReference>
<name>A0ABV3RCZ5_9SPHN</name>
<dbReference type="Pfam" id="PF08291">
    <property type="entry name" value="Peptidase_M15_3"/>
    <property type="match status" value="1"/>
</dbReference>
<dbReference type="RefSeq" id="WP_367774116.1">
    <property type="nucleotide sequence ID" value="NZ_JBFNXR010000048.1"/>
</dbReference>
<sequence>MPVDFASVIRAGQSLVPDIREQMMLDDQRKLQQQAQALKLQQAQQAQAREGVFRQRVSEAINSNDPRAISRLMIEFPEFADQIKPGWEAMRDDERRINLTQTGSAYARAQAGDYKGAAAVLQKRYQADLQAGSADETTKELIDALNSDDPMMQQQAVGTLGMLIAADNPEKFAETYRAVNPTENKTNLQRQYDWLKQTKGQDYADRWLAVESDKFVPVDGVGIFRGSDLIGAPGPISGFGGGTYDMQGRQVTPDQRGGDPAISATGSAIESAALAAIPGLTVTSRQRSAGKNASVGGVKNSYHLTDQARDFVPPKGMSMGMLAKRLKDTMPGFDVINEGDHVHVEPSSRRQAASGGPVRVRSVQEARRLPSGTEFITPDGRRMRKP</sequence>
<dbReference type="Gene3D" id="3.30.1380.10">
    <property type="match status" value="1"/>
</dbReference>
<keyword evidence="3" id="KW-0645">Protease</keyword>
<dbReference type="InterPro" id="IPR009045">
    <property type="entry name" value="Zn_M74/Hedgehog-like"/>
</dbReference>
<evidence type="ECO:0000313" key="4">
    <source>
        <dbReference type="Proteomes" id="UP001556118"/>
    </source>
</evidence>
<proteinExistence type="predicted"/>
<dbReference type="GO" id="GO:0004180">
    <property type="term" value="F:carboxypeptidase activity"/>
    <property type="evidence" value="ECO:0007669"/>
    <property type="project" value="UniProtKB-KW"/>
</dbReference>
<feature type="region of interest" description="Disordered" evidence="1">
    <location>
        <begin position="343"/>
        <end position="386"/>
    </location>
</feature>
<feature type="domain" description="Peptidase M15A C-terminal" evidence="2">
    <location>
        <begin position="280"/>
        <end position="344"/>
    </location>
</feature>
<evidence type="ECO:0000259" key="2">
    <source>
        <dbReference type="Pfam" id="PF08291"/>
    </source>
</evidence>
<reference evidence="3 4" key="1">
    <citation type="submission" date="2024-06" db="EMBL/GenBank/DDBJ databases">
        <title>Novosphingobium rhizovicinus M1R2S20.</title>
        <authorList>
            <person name="Sun J.-Q."/>
        </authorList>
    </citation>
    <scope>NUCLEOTIDE SEQUENCE [LARGE SCALE GENOMIC DNA]</scope>
    <source>
        <strain evidence="3 4">M1R2S20</strain>
    </source>
</reference>
<keyword evidence="3" id="KW-0378">Hydrolase</keyword>
<comment type="caution">
    <text evidence="3">The sequence shown here is derived from an EMBL/GenBank/DDBJ whole genome shotgun (WGS) entry which is preliminary data.</text>
</comment>
<dbReference type="SUPFAM" id="SSF55166">
    <property type="entry name" value="Hedgehog/DD-peptidase"/>
    <property type="match status" value="1"/>
</dbReference>
<protein>
    <submittedName>
        <fullName evidence="3">D-Ala-D-Ala carboxypeptidase family metallohydrolase</fullName>
    </submittedName>
</protein>
<evidence type="ECO:0000313" key="3">
    <source>
        <dbReference type="EMBL" id="MEW9855930.1"/>
    </source>
</evidence>
<dbReference type="Proteomes" id="UP001556118">
    <property type="component" value="Unassembled WGS sequence"/>
</dbReference>
<keyword evidence="4" id="KW-1185">Reference proteome</keyword>
<keyword evidence="3" id="KW-0121">Carboxypeptidase</keyword>
<evidence type="ECO:0000256" key="1">
    <source>
        <dbReference type="SAM" id="MobiDB-lite"/>
    </source>
</evidence>
<accession>A0ABV3RCZ5</accession>
<dbReference type="EMBL" id="JBFNXR010000048">
    <property type="protein sequence ID" value="MEW9855930.1"/>
    <property type="molecule type" value="Genomic_DNA"/>
</dbReference>
<organism evidence="3 4">
    <name type="scientific">Novosphingobium rhizovicinum</name>
    <dbReference type="NCBI Taxonomy" id="3228928"/>
    <lineage>
        <taxon>Bacteria</taxon>
        <taxon>Pseudomonadati</taxon>
        <taxon>Pseudomonadota</taxon>
        <taxon>Alphaproteobacteria</taxon>
        <taxon>Sphingomonadales</taxon>
        <taxon>Sphingomonadaceae</taxon>
        <taxon>Novosphingobium</taxon>
    </lineage>
</organism>